<evidence type="ECO:0000256" key="1">
    <source>
        <dbReference type="ARBA" id="ARBA00004167"/>
    </source>
</evidence>
<comment type="subcellular location">
    <subcellularLocation>
        <location evidence="1">Membrane</location>
        <topology evidence="1">Single-pass membrane protein</topology>
    </subcellularLocation>
</comment>
<reference evidence="7" key="1">
    <citation type="journal article" date="2014" name="Int. J. Syst. Evol. Microbiol.">
        <title>Complete genome sequence of Corynebacterium casei LMG S-19264T (=DSM 44701T), isolated from a smear-ripened cheese.</title>
        <authorList>
            <consortium name="US DOE Joint Genome Institute (JGI-PGF)"/>
            <person name="Walter F."/>
            <person name="Albersmeier A."/>
            <person name="Kalinowski J."/>
            <person name="Ruckert C."/>
        </authorList>
    </citation>
    <scope>NUCLEOTIDE SEQUENCE</scope>
    <source>
        <strain evidence="7">CGMCC 1.15519</strain>
    </source>
</reference>
<dbReference type="PANTHER" id="PTHR36985:SF1">
    <property type="entry name" value="TRANSLOCATION AND ASSEMBLY MODULE SUBUNIT TAMB"/>
    <property type="match status" value="1"/>
</dbReference>
<keyword evidence="2 5" id="KW-0812">Transmembrane</keyword>
<evidence type="ECO:0000256" key="3">
    <source>
        <dbReference type="ARBA" id="ARBA00022989"/>
    </source>
</evidence>
<organism evidence="7 8">
    <name type="scientific">Sandarakinorhabdus glacialis</name>
    <dbReference type="NCBI Taxonomy" id="1614636"/>
    <lineage>
        <taxon>Bacteria</taxon>
        <taxon>Pseudomonadati</taxon>
        <taxon>Pseudomonadota</taxon>
        <taxon>Alphaproteobacteria</taxon>
        <taxon>Sphingomonadales</taxon>
        <taxon>Sphingosinicellaceae</taxon>
        <taxon>Sandarakinorhabdus</taxon>
    </lineage>
</organism>
<evidence type="ECO:0000313" key="7">
    <source>
        <dbReference type="EMBL" id="GGE07169.1"/>
    </source>
</evidence>
<gene>
    <name evidence="7" type="ORF">GCM10011529_11950</name>
</gene>
<dbReference type="GO" id="GO:0009306">
    <property type="term" value="P:protein secretion"/>
    <property type="evidence" value="ECO:0007669"/>
    <property type="project" value="InterPro"/>
</dbReference>
<protein>
    <recommendedName>
        <fullName evidence="6">Translocation and assembly module TamB C-terminal domain-containing protein</fullName>
    </recommendedName>
</protein>
<evidence type="ECO:0000259" key="6">
    <source>
        <dbReference type="Pfam" id="PF04357"/>
    </source>
</evidence>
<feature type="transmembrane region" description="Helical" evidence="5">
    <location>
        <begin position="7"/>
        <end position="28"/>
    </location>
</feature>
<dbReference type="GO" id="GO:0097347">
    <property type="term" value="C:TAM protein secretion complex"/>
    <property type="evidence" value="ECO:0007669"/>
    <property type="project" value="TreeGrafter"/>
</dbReference>
<evidence type="ECO:0000256" key="2">
    <source>
        <dbReference type="ARBA" id="ARBA00022692"/>
    </source>
</evidence>
<dbReference type="EMBL" id="BMJM01000003">
    <property type="protein sequence ID" value="GGE07169.1"/>
    <property type="molecule type" value="Genomic_DNA"/>
</dbReference>
<evidence type="ECO:0000256" key="4">
    <source>
        <dbReference type="ARBA" id="ARBA00023136"/>
    </source>
</evidence>
<keyword evidence="4 5" id="KW-0472">Membrane</keyword>
<reference evidence="7" key="2">
    <citation type="submission" date="2020-09" db="EMBL/GenBank/DDBJ databases">
        <authorList>
            <person name="Sun Q."/>
            <person name="Zhou Y."/>
        </authorList>
    </citation>
    <scope>NUCLEOTIDE SEQUENCE</scope>
    <source>
        <strain evidence="7">CGMCC 1.15519</strain>
    </source>
</reference>
<dbReference type="Proteomes" id="UP000635071">
    <property type="component" value="Unassembled WGS sequence"/>
</dbReference>
<proteinExistence type="predicted"/>
<dbReference type="Pfam" id="PF04357">
    <property type="entry name" value="TamB"/>
    <property type="match status" value="1"/>
</dbReference>
<name>A0A916ZQF8_9SPHN</name>
<keyword evidence="8" id="KW-1185">Reference proteome</keyword>
<dbReference type="PANTHER" id="PTHR36985">
    <property type="entry name" value="TRANSLOCATION AND ASSEMBLY MODULE SUBUNIT TAMB"/>
    <property type="match status" value="1"/>
</dbReference>
<dbReference type="InterPro" id="IPR007452">
    <property type="entry name" value="TamB_C"/>
</dbReference>
<evidence type="ECO:0000313" key="8">
    <source>
        <dbReference type="Proteomes" id="UP000635071"/>
    </source>
</evidence>
<comment type="caution">
    <text evidence="7">The sequence shown here is derived from an EMBL/GenBank/DDBJ whole genome shotgun (WGS) entry which is preliminary data.</text>
</comment>
<evidence type="ECO:0000256" key="5">
    <source>
        <dbReference type="SAM" id="Phobius"/>
    </source>
</evidence>
<accession>A0A916ZQF8</accession>
<feature type="domain" description="Translocation and assembly module TamB C-terminal" evidence="6">
    <location>
        <begin position="1037"/>
        <end position="1383"/>
    </location>
</feature>
<sequence>MTASRILAWVGGVIAAIVLLVALLMVGLNTAPGKQFLLQQLAGFTTATGLNYRAADIDGSIYGRMTIRDLEVRDLRGVLVTSPAVVVDWTPGALLDGGRIVLAEASAETVRLLRSPEMTPSDPDEPLLPDLDIDIASFRVGSFIIEPPLTGRRHIVGLKGSASIADGRATVALDAAARRGVGIAGGDALVLRLDAVPEANRLDINARLAAPVGGLVDGFTRLGRPLAARISGKGSWKDWRGALAASSGTASLANLAITAADGVFTVRGRTDPGVLLTGPAQALLRQVDVDITAKLAERRVDLSANATSDAFAVNAKGLVDLGASRFEDFAVNAQLLRPGAIAPDLRGNDVRLAATIDGAFGTPTLAYRVSAASLTFDTTTVEGLVASGKATVDAERILVPISARARRVTGLNAAAGGLLTNLAIDGDLAWAKGQLLSDNLRLRSDRIDATAIIIADVAKGRYAGTLKGRFNDYQVAGLGRIDVVTDARLITTPSDGFGIAGTAQIATRRIDNEAVRAQLGGNAVVTAAFGYDPAGAATLRNLRMTAPLLRITDGSGSYRTDTGRFTVAARAVSNTYGPASVTGSGTVERPVVTVRADRPGLGIDVRNLVAELTGSPAGYRIVASGASAYGPLSGDMLVRTGKALVIDINRARIAGIDARGRVAQTVAGPFAGNITLAGSGITGSVRLAAAGNVQRADVDARASAARIPGNVPITIGSGTARAAIILYPDAPSITGTADLADVRSGTLLVARARSRFDYRGGNGNVGLVANGSTTAPFNVAAQARLTPQQVVANATGAFNGISFKLAAPAVATKTGGEWRLAPATIVFPQGRARIAGSYGKQARLNAVLDSVDLGIVNSFVPDLGLGGKASGTIDAVLADVPVVDARINVAGFTRTAAYTISAPVDIATSAQLSGSGGSIAGAIRRGSTTIGRLQARVAPLPAGNGIAARLLAAPLSGGIRYGGPAEVLWALTGIAGQDVTGPISIAADFGGRVDQPRLTGTIRATSLRYANQAYGTVIRDIAIQGNFTQSQLQLNSLTARAGDGTIAASGFVGLDAASGFPANIDVRFDRAELARGDALGAQATGRLTIVNGRGGALVSGTIDIPEARYEIIRQGDSAVTLLTGVRRKNVPLVEVVASAPPPGPATVRLDVRVRADNRIFVSGMGLEAEWETDMRITGTAAAPRIVGRLEVVRGTYSFAGRRFELGQSGAIVFDGGQFTNPELSLSAVTTVEGVTATINIGGRAQRPQITFTSTPTLPQDEVLSRLLFGASVTNISPIQAVQLAAALNSLRGSGGGLNPLGKLRSATGIDRLRVLGEDKTTGRGTSVAAGQYIASNIYVEVITDARGFTATQLEIGLTRTLSLLSSTGSFGGSNVTLRYSRDY</sequence>
<dbReference type="RefSeq" id="WP_243450572.1">
    <property type="nucleotide sequence ID" value="NZ_BMJM01000003.1"/>
</dbReference>
<dbReference type="GO" id="GO:0005886">
    <property type="term" value="C:plasma membrane"/>
    <property type="evidence" value="ECO:0007669"/>
    <property type="project" value="InterPro"/>
</dbReference>
<keyword evidence="3 5" id="KW-1133">Transmembrane helix</keyword>